<protein>
    <recommendedName>
        <fullName evidence="4">C2H2-type domain-containing protein</fullName>
    </recommendedName>
</protein>
<evidence type="ECO:0000313" key="3">
    <source>
        <dbReference type="Proteomes" id="UP000030671"/>
    </source>
</evidence>
<dbReference type="SUPFAM" id="SSF57667">
    <property type="entry name" value="beta-beta-alpha zinc fingers"/>
    <property type="match status" value="1"/>
</dbReference>
<dbReference type="GeneID" id="20674339"/>
<evidence type="ECO:0008006" key="4">
    <source>
        <dbReference type="Google" id="ProtNLM"/>
    </source>
</evidence>
<dbReference type="Gene3D" id="3.30.160.60">
    <property type="entry name" value="Classic Zinc Finger"/>
    <property type="match status" value="1"/>
</dbReference>
<name>W4JZQ6_HETIT</name>
<evidence type="ECO:0000313" key="2">
    <source>
        <dbReference type="EMBL" id="ETW78321.1"/>
    </source>
</evidence>
<dbReference type="HOGENOM" id="CLU_1053944_0_0_1"/>
<accession>W4JZQ6</accession>
<dbReference type="KEGG" id="hir:HETIRDRAFT_429324"/>
<dbReference type="AlphaFoldDB" id="W4JZQ6"/>
<keyword evidence="3" id="KW-1185">Reference proteome</keyword>
<gene>
    <name evidence="2" type="ORF">HETIRDRAFT_429324</name>
</gene>
<proteinExistence type="predicted"/>
<feature type="compositionally biased region" description="Basic and acidic residues" evidence="1">
    <location>
        <begin position="174"/>
        <end position="188"/>
    </location>
</feature>
<dbReference type="OrthoDB" id="40579at2759"/>
<dbReference type="EMBL" id="KI925462">
    <property type="protein sequence ID" value="ETW78321.1"/>
    <property type="molecule type" value="Genomic_DNA"/>
</dbReference>
<organism evidence="2 3">
    <name type="scientific">Heterobasidion irregulare (strain TC 32-1)</name>
    <dbReference type="NCBI Taxonomy" id="747525"/>
    <lineage>
        <taxon>Eukaryota</taxon>
        <taxon>Fungi</taxon>
        <taxon>Dikarya</taxon>
        <taxon>Basidiomycota</taxon>
        <taxon>Agaricomycotina</taxon>
        <taxon>Agaricomycetes</taxon>
        <taxon>Russulales</taxon>
        <taxon>Bondarzewiaceae</taxon>
        <taxon>Heterobasidion</taxon>
        <taxon>Heterobasidion annosum species complex</taxon>
    </lineage>
</organism>
<dbReference type="InParanoid" id="W4JZQ6"/>
<feature type="region of interest" description="Disordered" evidence="1">
    <location>
        <begin position="174"/>
        <end position="200"/>
    </location>
</feature>
<dbReference type="InterPro" id="IPR036236">
    <property type="entry name" value="Znf_C2H2_sf"/>
</dbReference>
<dbReference type="Proteomes" id="UP000030671">
    <property type="component" value="Unassembled WGS sequence"/>
</dbReference>
<evidence type="ECO:0000256" key="1">
    <source>
        <dbReference type="SAM" id="MobiDB-lite"/>
    </source>
</evidence>
<reference evidence="2 3" key="1">
    <citation type="journal article" date="2012" name="New Phytol.">
        <title>Insight into trade-off between wood decay and parasitism from the genome of a fungal forest pathogen.</title>
        <authorList>
            <person name="Olson A."/>
            <person name="Aerts A."/>
            <person name="Asiegbu F."/>
            <person name="Belbahri L."/>
            <person name="Bouzid O."/>
            <person name="Broberg A."/>
            <person name="Canback B."/>
            <person name="Coutinho P.M."/>
            <person name="Cullen D."/>
            <person name="Dalman K."/>
            <person name="Deflorio G."/>
            <person name="van Diepen L.T."/>
            <person name="Dunand C."/>
            <person name="Duplessis S."/>
            <person name="Durling M."/>
            <person name="Gonthier P."/>
            <person name="Grimwood J."/>
            <person name="Fossdal C.G."/>
            <person name="Hansson D."/>
            <person name="Henrissat B."/>
            <person name="Hietala A."/>
            <person name="Himmelstrand K."/>
            <person name="Hoffmeister D."/>
            <person name="Hogberg N."/>
            <person name="James T.Y."/>
            <person name="Karlsson M."/>
            <person name="Kohler A."/>
            <person name="Kues U."/>
            <person name="Lee Y.H."/>
            <person name="Lin Y.C."/>
            <person name="Lind M."/>
            <person name="Lindquist E."/>
            <person name="Lombard V."/>
            <person name="Lucas S."/>
            <person name="Lunden K."/>
            <person name="Morin E."/>
            <person name="Murat C."/>
            <person name="Park J."/>
            <person name="Raffaello T."/>
            <person name="Rouze P."/>
            <person name="Salamov A."/>
            <person name="Schmutz J."/>
            <person name="Solheim H."/>
            <person name="Stahlberg J."/>
            <person name="Velez H."/>
            <person name="de Vries R.P."/>
            <person name="Wiebenga A."/>
            <person name="Woodward S."/>
            <person name="Yakovlev I."/>
            <person name="Garbelotto M."/>
            <person name="Martin F."/>
            <person name="Grigoriev I.V."/>
            <person name="Stenlid J."/>
        </authorList>
    </citation>
    <scope>NUCLEOTIDE SEQUENCE [LARGE SCALE GENOMIC DNA]</scope>
    <source>
        <strain evidence="2 3">TC 32-1</strain>
    </source>
</reference>
<sequence length="264" mass="29048">MNFPDDLLYTQRHFPLATYPGWVLEPHIHDDQYASFPNVHPRDHQMPTSYMRAGTAQGQFPDDTGFGSVPGVDVASSSAGYAQACLDTLVAPVGIYSSAISTHVGKYGSHKQQGYDKHGGDAVISLEAGCRNPDHAKATYIYNNGRNGNHLPIDIRPDTSLSEALPAPFVEVQVREDKESSSRNGEKTRKQKGGLHGEGPHICKVDGKVFRHRGDLVRHRKTKLGHAEYQGPVICVCLQEFSRRDGLHTDLKAKRCHGPLSSSR</sequence>
<dbReference type="RefSeq" id="XP_009550300.1">
    <property type="nucleotide sequence ID" value="XM_009552005.1"/>
</dbReference>